<accession>A0ACB9C556</accession>
<keyword evidence="2" id="KW-1185">Reference proteome</keyword>
<evidence type="ECO:0000313" key="2">
    <source>
        <dbReference type="Proteomes" id="UP001055879"/>
    </source>
</evidence>
<gene>
    <name evidence="1" type="ORF">L6452_17995</name>
</gene>
<protein>
    <submittedName>
        <fullName evidence="1">Uncharacterized protein</fullName>
    </submittedName>
</protein>
<reference evidence="1 2" key="2">
    <citation type="journal article" date="2022" name="Mol. Ecol. Resour.">
        <title>The genomes of chicory, endive, great burdock and yacon provide insights into Asteraceae paleo-polyploidization history and plant inulin production.</title>
        <authorList>
            <person name="Fan W."/>
            <person name="Wang S."/>
            <person name="Wang H."/>
            <person name="Wang A."/>
            <person name="Jiang F."/>
            <person name="Liu H."/>
            <person name="Zhao H."/>
            <person name="Xu D."/>
            <person name="Zhang Y."/>
        </authorList>
    </citation>
    <scope>NUCLEOTIDE SEQUENCE [LARGE SCALE GENOMIC DNA]</scope>
    <source>
        <strain evidence="2">cv. Niubang</strain>
    </source>
</reference>
<name>A0ACB9C556_ARCLA</name>
<organism evidence="1 2">
    <name type="scientific">Arctium lappa</name>
    <name type="common">Greater burdock</name>
    <name type="synonym">Lappa major</name>
    <dbReference type="NCBI Taxonomy" id="4217"/>
    <lineage>
        <taxon>Eukaryota</taxon>
        <taxon>Viridiplantae</taxon>
        <taxon>Streptophyta</taxon>
        <taxon>Embryophyta</taxon>
        <taxon>Tracheophyta</taxon>
        <taxon>Spermatophyta</taxon>
        <taxon>Magnoliopsida</taxon>
        <taxon>eudicotyledons</taxon>
        <taxon>Gunneridae</taxon>
        <taxon>Pentapetalae</taxon>
        <taxon>asterids</taxon>
        <taxon>campanulids</taxon>
        <taxon>Asterales</taxon>
        <taxon>Asteraceae</taxon>
        <taxon>Carduoideae</taxon>
        <taxon>Cardueae</taxon>
        <taxon>Arctiinae</taxon>
        <taxon>Arctium</taxon>
    </lineage>
</organism>
<comment type="caution">
    <text evidence="1">The sequence shown here is derived from an EMBL/GenBank/DDBJ whole genome shotgun (WGS) entry which is preliminary data.</text>
</comment>
<reference evidence="2" key="1">
    <citation type="journal article" date="2022" name="Mol. Ecol. Resour.">
        <title>The genomes of chicory, endive, great burdock and yacon provide insights into Asteraceae palaeo-polyploidization history and plant inulin production.</title>
        <authorList>
            <person name="Fan W."/>
            <person name="Wang S."/>
            <person name="Wang H."/>
            <person name="Wang A."/>
            <person name="Jiang F."/>
            <person name="Liu H."/>
            <person name="Zhao H."/>
            <person name="Xu D."/>
            <person name="Zhang Y."/>
        </authorList>
    </citation>
    <scope>NUCLEOTIDE SEQUENCE [LARGE SCALE GENOMIC DNA]</scope>
    <source>
        <strain evidence="2">cv. Niubang</strain>
    </source>
</reference>
<sequence>MVDNRAEGNLGSSDVDMLMLCDNNTERDALLGGQLCDNTIEKATLSCNMSWSQCHNEGLAGKWLQTLANPLVSWTFVRNVLHAWLAYESLSDMNISWPRQLPQRSAVVTRAFCALFDTTSELDIDCRTQLVLCFSRHFNKPVTLTGLSLLLPAADSRIGALAIEYPEQTYNNNTIQNLLSQGVERLILMSGVCEYEPGARIPESEFQCKSDMKVEFNHRK</sequence>
<proteinExistence type="predicted"/>
<dbReference type="Proteomes" id="UP001055879">
    <property type="component" value="Linkage Group LG05"/>
</dbReference>
<dbReference type="EMBL" id="CM042051">
    <property type="protein sequence ID" value="KAI3729339.1"/>
    <property type="molecule type" value="Genomic_DNA"/>
</dbReference>
<evidence type="ECO:0000313" key="1">
    <source>
        <dbReference type="EMBL" id="KAI3729339.1"/>
    </source>
</evidence>